<evidence type="ECO:0000313" key="3">
    <source>
        <dbReference type="EMBL" id="CDS02860.1"/>
    </source>
</evidence>
<dbReference type="PANTHER" id="PTHR12307:SF36">
    <property type="entry name" value="GLYCOGEN-BINDING SUBUNIT 76A"/>
    <property type="match status" value="1"/>
</dbReference>
<dbReference type="GO" id="GO:2001069">
    <property type="term" value="F:glycogen binding"/>
    <property type="evidence" value="ECO:0007669"/>
    <property type="project" value="TreeGrafter"/>
</dbReference>
<protein>
    <recommendedName>
        <fullName evidence="2">CBM21 domain-containing protein</fullName>
    </recommendedName>
</protein>
<dbReference type="InterPro" id="IPR038175">
    <property type="entry name" value="CBM21_dom_sf"/>
</dbReference>
<dbReference type="PROSITE" id="PS51159">
    <property type="entry name" value="CBM21"/>
    <property type="match status" value="1"/>
</dbReference>
<dbReference type="GO" id="GO:0008157">
    <property type="term" value="F:protein phosphatase 1 binding"/>
    <property type="evidence" value="ECO:0007669"/>
    <property type="project" value="TreeGrafter"/>
</dbReference>
<dbReference type="GO" id="GO:0005979">
    <property type="term" value="P:regulation of glycogen biosynthetic process"/>
    <property type="evidence" value="ECO:0007669"/>
    <property type="project" value="TreeGrafter"/>
</dbReference>
<name>A0A077W7T1_9FUNG</name>
<dbReference type="OrthoDB" id="1881at2759"/>
<dbReference type="AlphaFoldDB" id="A0A077W7T1"/>
<dbReference type="EMBL" id="LK023313">
    <property type="protein sequence ID" value="CDS02860.1"/>
    <property type="molecule type" value="Genomic_DNA"/>
</dbReference>
<proteinExistence type="predicted"/>
<feature type="domain" description="CBM21" evidence="2">
    <location>
        <begin position="115"/>
        <end position="225"/>
    </location>
</feature>
<sequence length="374" mass="43308">MTLASVGLTSSACLVDNKNKDIMKRHHRHHSSFWGHCHRRVTLISSPTPRQPEANRNSDYQKTKKQVRFCNDDQLEHVRFFSKTQEPIAIRKGDACLSPVVKIKYPNWPSETLNSQPRGMIHMESMQQILVKTRMSLMGQCRVANVAFQKHIAVRYTTNDWQTYHEVEAMYRESILNCTSPWDRFIFYIDLENKGTCTTVYFALRYNVKGKEYWDNNGGINYQINVVIGDYDDDFNDRRINKEMYATSIKTSMQAHHGNLPSNSQRDYMLLQDSTAGIAKKRTTKERLAHRYNFGASLSAAKKAISMHKKDQQISDTTSHHHHLLHGRQDQQQENSELKYRDIIARYCFYDHPTPSSTTTTLSSSCTCPKPVFG</sequence>
<dbReference type="GO" id="GO:0000164">
    <property type="term" value="C:protein phosphatase type 1 complex"/>
    <property type="evidence" value="ECO:0007669"/>
    <property type="project" value="TreeGrafter"/>
</dbReference>
<feature type="region of interest" description="Disordered" evidence="1">
    <location>
        <begin position="312"/>
        <end position="335"/>
    </location>
</feature>
<organism evidence="3">
    <name type="scientific">Lichtheimia ramosa</name>
    <dbReference type="NCBI Taxonomy" id="688394"/>
    <lineage>
        <taxon>Eukaryota</taxon>
        <taxon>Fungi</taxon>
        <taxon>Fungi incertae sedis</taxon>
        <taxon>Mucoromycota</taxon>
        <taxon>Mucoromycotina</taxon>
        <taxon>Mucoromycetes</taxon>
        <taxon>Mucorales</taxon>
        <taxon>Lichtheimiaceae</taxon>
        <taxon>Lichtheimia</taxon>
    </lineage>
</organism>
<accession>A0A077W7T1</accession>
<dbReference type="Pfam" id="PF03370">
    <property type="entry name" value="CBM_21"/>
    <property type="match status" value="1"/>
</dbReference>
<dbReference type="Gene3D" id="2.60.40.2440">
    <property type="entry name" value="Carbohydrate binding type-21 domain"/>
    <property type="match status" value="1"/>
</dbReference>
<dbReference type="PANTHER" id="PTHR12307">
    <property type="entry name" value="PROTEIN PHOSPHATASE 1 REGULATORY SUBUNIT"/>
    <property type="match status" value="1"/>
</dbReference>
<evidence type="ECO:0000256" key="1">
    <source>
        <dbReference type="SAM" id="MobiDB-lite"/>
    </source>
</evidence>
<evidence type="ECO:0000259" key="2">
    <source>
        <dbReference type="PROSITE" id="PS51159"/>
    </source>
</evidence>
<reference evidence="3" key="1">
    <citation type="journal article" date="2014" name="Genome Announc.">
        <title>De novo whole-genome sequence and genome annotation of Lichtheimia ramosa.</title>
        <authorList>
            <person name="Linde J."/>
            <person name="Schwartze V."/>
            <person name="Binder U."/>
            <person name="Lass-Florl C."/>
            <person name="Voigt K."/>
            <person name="Horn F."/>
        </authorList>
    </citation>
    <scope>NUCLEOTIDE SEQUENCE</scope>
    <source>
        <strain evidence="3">JMRC FSU:6197</strain>
    </source>
</reference>
<dbReference type="InterPro" id="IPR005036">
    <property type="entry name" value="CBM21_dom"/>
</dbReference>
<gene>
    <name evidence="3" type="ORF">LRAMOSA00263</name>
</gene>
<dbReference type="InterPro" id="IPR050782">
    <property type="entry name" value="PP1_regulatory_subunit_3"/>
</dbReference>